<dbReference type="RefSeq" id="WP_284254796.1">
    <property type="nucleotide sequence ID" value="NZ_BAAAQO010000004.1"/>
</dbReference>
<dbReference type="PROSITE" id="PS50966">
    <property type="entry name" value="ZF_SWIM"/>
    <property type="match status" value="1"/>
</dbReference>
<proteinExistence type="predicted"/>
<dbReference type="InterPro" id="IPR007527">
    <property type="entry name" value="Znf_SWIM"/>
</dbReference>
<gene>
    <name evidence="3" type="ORF">GCM10025881_29930</name>
</gene>
<name>A0ABQ6KB59_9MICO</name>
<keyword evidence="1" id="KW-0862">Zinc</keyword>
<comment type="caution">
    <text evidence="3">The sequence shown here is derived from an EMBL/GenBank/DDBJ whole genome shotgun (WGS) entry which is preliminary data.</text>
</comment>
<dbReference type="Proteomes" id="UP001157034">
    <property type="component" value="Unassembled WGS sequence"/>
</dbReference>
<evidence type="ECO:0000313" key="3">
    <source>
        <dbReference type="EMBL" id="GMA96169.1"/>
    </source>
</evidence>
<dbReference type="EMBL" id="BSVB01000001">
    <property type="protein sequence ID" value="GMA96169.1"/>
    <property type="molecule type" value="Genomic_DNA"/>
</dbReference>
<evidence type="ECO:0000259" key="2">
    <source>
        <dbReference type="PROSITE" id="PS50966"/>
    </source>
</evidence>
<protein>
    <recommendedName>
        <fullName evidence="2">SWIM-type domain-containing protein</fullName>
    </recommendedName>
</protein>
<keyword evidence="4" id="KW-1185">Reference proteome</keyword>
<dbReference type="PANTHER" id="PTHR38133:SF1">
    <property type="entry name" value="SLR1429 PROTEIN"/>
    <property type="match status" value="1"/>
</dbReference>
<keyword evidence="1" id="KW-0863">Zinc-finger</keyword>
<accession>A0ABQ6KB59</accession>
<keyword evidence="1" id="KW-0479">Metal-binding</keyword>
<reference evidence="4" key="1">
    <citation type="journal article" date="2019" name="Int. J. Syst. Evol. Microbiol.">
        <title>The Global Catalogue of Microorganisms (GCM) 10K type strain sequencing project: providing services to taxonomists for standard genome sequencing and annotation.</title>
        <authorList>
            <consortium name="The Broad Institute Genomics Platform"/>
            <consortium name="The Broad Institute Genome Sequencing Center for Infectious Disease"/>
            <person name="Wu L."/>
            <person name="Ma J."/>
        </authorList>
    </citation>
    <scope>NUCLEOTIDE SEQUENCE [LARGE SCALE GENOMIC DNA]</scope>
    <source>
        <strain evidence="4">NBRC 108894</strain>
    </source>
</reference>
<evidence type="ECO:0000313" key="4">
    <source>
        <dbReference type="Proteomes" id="UP001157034"/>
    </source>
</evidence>
<sequence>MTARPKLGATAWGYAWLRTVEPTAGRPDPRLPRARAIAHRQESALAVDASTITATIADGRREHSVRLRVPPWTDAEAATAEALLASEREHLTTGDIPDHVHRRLTAAGLTVAVPPDEIEAICTCRTREAPCMHVLATLYGLVLSVDERPLTAWELRMPHAASGRRRDPDWLALSELEPGTFFTGPA</sequence>
<evidence type="ECO:0000256" key="1">
    <source>
        <dbReference type="PROSITE-ProRule" id="PRU00325"/>
    </source>
</evidence>
<feature type="domain" description="SWIM-type" evidence="2">
    <location>
        <begin position="109"/>
        <end position="142"/>
    </location>
</feature>
<organism evidence="3 4">
    <name type="scientific">Pseudolysinimonas kribbensis</name>
    <dbReference type="NCBI Taxonomy" id="433641"/>
    <lineage>
        <taxon>Bacteria</taxon>
        <taxon>Bacillati</taxon>
        <taxon>Actinomycetota</taxon>
        <taxon>Actinomycetes</taxon>
        <taxon>Micrococcales</taxon>
        <taxon>Microbacteriaceae</taxon>
        <taxon>Pseudolysinimonas</taxon>
    </lineage>
</organism>
<dbReference type="PANTHER" id="PTHR38133">
    <property type="entry name" value="SLR1429 PROTEIN"/>
    <property type="match status" value="1"/>
</dbReference>